<evidence type="ECO:0000256" key="1">
    <source>
        <dbReference type="SAM" id="MobiDB-lite"/>
    </source>
</evidence>
<feature type="transmembrane region" description="Helical" evidence="2">
    <location>
        <begin position="21"/>
        <end position="39"/>
    </location>
</feature>
<evidence type="ECO:0000313" key="3">
    <source>
        <dbReference type="EMBL" id="MBF6024884.1"/>
    </source>
</evidence>
<keyword evidence="2" id="KW-0812">Transmembrane</keyword>
<sequence length="108" mass="11825">MRGKTSEGRIYVDGPRPERPWQVRLGFWLLLAIGAYYLLTEHRAHVALGIPYLPWLLLAACPLIHLFGHGHGGHGSHQSPPKPKGTDALGSGRVENTAESPHRHGGEP</sequence>
<keyword evidence="4" id="KW-1185">Reference proteome</keyword>
<comment type="caution">
    <text evidence="3">The sequence shown here is derived from an EMBL/GenBank/DDBJ whole genome shotgun (WGS) entry which is preliminary data.</text>
</comment>
<protein>
    <submittedName>
        <fullName evidence="3">DUF2933 domain-containing protein</fullName>
    </submittedName>
</protein>
<accession>A0ABS0BCZ8</accession>
<keyword evidence="2" id="KW-1133">Transmembrane helix</keyword>
<organism evidence="3 4">
    <name type="scientific">Lysobacter niastensis</name>
    <dbReference type="NCBI Taxonomy" id="380629"/>
    <lineage>
        <taxon>Bacteria</taxon>
        <taxon>Pseudomonadati</taxon>
        <taxon>Pseudomonadota</taxon>
        <taxon>Gammaproteobacteria</taxon>
        <taxon>Lysobacterales</taxon>
        <taxon>Lysobacteraceae</taxon>
        <taxon>Lysobacter</taxon>
    </lineage>
</organism>
<proteinExistence type="predicted"/>
<dbReference type="InterPro" id="IPR021682">
    <property type="entry name" value="DUF2933"/>
</dbReference>
<evidence type="ECO:0000256" key="2">
    <source>
        <dbReference type="SAM" id="Phobius"/>
    </source>
</evidence>
<feature type="region of interest" description="Disordered" evidence="1">
    <location>
        <begin position="71"/>
        <end position="108"/>
    </location>
</feature>
<evidence type="ECO:0000313" key="4">
    <source>
        <dbReference type="Proteomes" id="UP001429984"/>
    </source>
</evidence>
<dbReference type="EMBL" id="JADLZT010000006">
    <property type="protein sequence ID" value="MBF6024884.1"/>
    <property type="molecule type" value="Genomic_DNA"/>
</dbReference>
<dbReference type="Pfam" id="PF11666">
    <property type="entry name" value="DUF2933"/>
    <property type="match status" value="1"/>
</dbReference>
<keyword evidence="2" id="KW-0472">Membrane</keyword>
<name>A0ABS0BCZ8_9GAMM</name>
<reference evidence="3 4" key="1">
    <citation type="submission" date="2020-11" db="EMBL/GenBank/DDBJ databases">
        <title>Draft Genome Sequence and Secondary Metabolite Biosynthetic Potential of the Lysobacter niastensis Type strain DSM 18481.</title>
        <authorList>
            <person name="Turrini P."/>
            <person name="Artuso I."/>
            <person name="Tescari M."/>
            <person name="Lugli G.A."/>
            <person name="Frangipani E."/>
            <person name="Ventura M."/>
            <person name="Visca P."/>
        </authorList>
    </citation>
    <scope>NUCLEOTIDE SEQUENCE [LARGE SCALE GENOMIC DNA]</scope>
    <source>
        <strain evidence="3 4">DSM 18481</strain>
    </source>
</reference>
<gene>
    <name evidence="3" type="ORF">IU514_12690</name>
</gene>
<feature type="transmembrane region" description="Helical" evidence="2">
    <location>
        <begin position="45"/>
        <end position="67"/>
    </location>
</feature>
<dbReference type="Proteomes" id="UP001429984">
    <property type="component" value="Unassembled WGS sequence"/>
</dbReference>